<proteinExistence type="predicted"/>
<sequence>MLSGKGPTSLLDPKSKTLRFFRRPISSGMQELRLLLSSRSSCTVELSLPKKFGRQPFMLLLASTTTETDRFPIFSGSVVKNLLLFKNNASKFMLKSFEGSRPSNSLNRMSRYLRLWRDRSAFGNFPTNRLLLRSSSNRRCRCLKHLGILPQNRLELMWKRARSVSRPSDSGNSPAMSLWLRSMPATTVVQLSSMAGAQKTPVYLQTSWPTQFPVTLFGSEKMTFFHECSAM</sequence>
<gene>
    <name evidence="1" type="ORF">NYM_LOCUS1192</name>
</gene>
<organism evidence="1">
    <name type="scientific">Nymphaea colorata</name>
    <name type="common">pocket water lily</name>
    <dbReference type="NCBI Taxonomy" id="210225"/>
    <lineage>
        <taxon>Eukaryota</taxon>
        <taxon>Viridiplantae</taxon>
        <taxon>Streptophyta</taxon>
        <taxon>Embryophyta</taxon>
        <taxon>Tracheophyta</taxon>
        <taxon>Spermatophyta</taxon>
        <taxon>Magnoliopsida</taxon>
        <taxon>Nymphaeales</taxon>
        <taxon>Nymphaeaceae</taxon>
        <taxon>Nymphaea</taxon>
    </lineage>
</organism>
<protein>
    <submittedName>
        <fullName evidence="1">Uncharacterized protein</fullName>
    </submittedName>
</protein>
<dbReference type="EMBL" id="LR721774">
    <property type="protein sequence ID" value="VVV39320.1"/>
    <property type="molecule type" value="Genomic_DNA"/>
</dbReference>
<reference evidence="1" key="1">
    <citation type="submission" date="2019-09" db="EMBL/GenBank/DDBJ databases">
        <authorList>
            <person name="Zhang L."/>
        </authorList>
    </citation>
    <scope>NUCLEOTIDE SEQUENCE</scope>
</reference>
<name>A0A5K0VDN5_9MAGN</name>
<dbReference type="Gramene" id="NC1G0107310.1">
    <property type="protein sequence ID" value="NC1G0107310.1:cds"/>
    <property type="gene ID" value="NC1G0107310"/>
</dbReference>
<accession>A0A5K0VDN5</accession>
<evidence type="ECO:0000313" key="1">
    <source>
        <dbReference type="EMBL" id="VVV39320.1"/>
    </source>
</evidence>
<dbReference type="AlphaFoldDB" id="A0A5K0VDN5"/>